<proteinExistence type="predicted"/>
<dbReference type="EMBL" id="JAAMOX010000001">
    <property type="protein sequence ID" value="NIH53897.1"/>
    <property type="molecule type" value="Genomic_DNA"/>
</dbReference>
<keyword evidence="3" id="KW-1185">Reference proteome</keyword>
<dbReference type="RefSeq" id="WP_167149887.1">
    <property type="nucleotide sequence ID" value="NZ_JAAMOX010000001.1"/>
</dbReference>
<evidence type="ECO:0000256" key="1">
    <source>
        <dbReference type="SAM" id="MobiDB-lite"/>
    </source>
</evidence>
<name>A0A7X5R1W0_9MICO</name>
<dbReference type="InterPro" id="IPR027273">
    <property type="entry name" value="Neocarzinostatin-like"/>
</dbReference>
<dbReference type="Gene3D" id="2.60.40.230">
    <property type="entry name" value="Neocarzinostatin-like"/>
    <property type="match status" value="1"/>
</dbReference>
<dbReference type="SUPFAM" id="SSF49319">
    <property type="entry name" value="Actinoxanthin-like"/>
    <property type="match status" value="1"/>
</dbReference>
<dbReference type="Proteomes" id="UP000541033">
    <property type="component" value="Unassembled WGS sequence"/>
</dbReference>
<organism evidence="2 3">
    <name type="scientific">Lysinibacter cavernae</name>
    <dbReference type="NCBI Taxonomy" id="1640652"/>
    <lineage>
        <taxon>Bacteria</taxon>
        <taxon>Bacillati</taxon>
        <taxon>Actinomycetota</taxon>
        <taxon>Actinomycetes</taxon>
        <taxon>Micrococcales</taxon>
        <taxon>Microbacteriaceae</taxon>
        <taxon>Lysinibacter</taxon>
    </lineage>
</organism>
<comment type="caution">
    <text evidence="2">The sequence shown here is derived from an EMBL/GenBank/DDBJ whole genome shotgun (WGS) entry which is preliminary data.</text>
</comment>
<feature type="region of interest" description="Disordered" evidence="1">
    <location>
        <begin position="42"/>
        <end position="63"/>
    </location>
</feature>
<evidence type="ECO:0000313" key="2">
    <source>
        <dbReference type="EMBL" id="NIH53897.1"/>
    </source>
</evidence>
<evidence type="ECO:0000313" key="3">
    <source>
        <dbReference type="Proteomes" id="UP000541033"/>
    </source>
</evidence>
<feature type="compositionally biased region" description="Low complexity" evidence="1">
    <location>
        <begin position="42"/>
        <end position="60"/>
    </location>
</feature>
<dbReference type="AlphaFoldDB" id="A0A7X5R1W0"/>
<accession>A0A7X5R1W0</accession>
<protein>
    <submittedName>
        <fullName evidence="2">Uncharacterized protein</fullName>
    </submittedName>
</protein>
<reference evidence="2 3" key="1">
    <citation type="submission" date="2020-02" db="EMBL/GenBank/DDBJ databases">
        <title>Sequencing the genomes of 1000 actinobacteria strains.</title>
        <authorList>
            <person name="Klenk H.-P."/>
        </authorList>
    </citation>
    <scope>NUCLEOTIDE SEQUENCE [LARGE SCALE GENOMIC DNA]</scope>
    <source>
        <strain evidence="2 3">DSM 27960</strain>
    </source>
</reference>
<sequence>MARSRRFVRWILWALMGIAAVSLVLAAIVVIPIVTHTDAGPATPAPTASDPSTASSTGPDGRTRTLSVFEEDGVTPADLSAVKAGDRFVVKGSGFDSSYGVYVAVCEDPGDPLVKPSPCIGGIPEDATDGKDPDAPDTHEFLETTWISDNWAWRAFATRGYDNSEAGEFTAYLTIPASSTDLIDCTTTECAIVSRNDHTAANDRVQDLLVPIRFAS</sequence>
<gene>
    <name evidence="2" type="ORF">FHX76_001765</name>
</gene>